<evidence type="ECO:0000313" key="3">
    <source>
        <dbReference type="Proteomes" id="UP000008721"/>
    </source>
</evidence>
<dbReference type="InterPro" id="IPR052747">
    <property type="entry name" value="TA_system_RelE_toxin"/>
</dbReference>
<dbReference type="PANTHER" id="PTHR38813">
    <property type="match status" value="1"/>
</dbReference>
<reference evidence="2 3" key="1">
    <citation type="journal article" date="2012" name="Stand. Genomic Sci.">
        <title>Complete genome sequence of the sulfur compounds oxidizing chemolithoautotroph Sulfuricurvum kujiense type strain (YK-1(T)).</title>
        <authorList>
            <person name="Han C."/>
            <person name="Kotsyurbenko O."/>
            <person name="Chertkov O."/>
            <person name="Held B."/>
            <person name="Lapidus A."/>
            <person name="Nolan M."/>
            <person name="Lucas S."/>
            <person name="Hammon N."/>
            <person name="Deshpande S."/>
            <person name="Cheng J.F."/>
            <person name="Tapia R."/>
            <person name="Goodwin L.A."/>
            <person name="Pitluck S."/>
            <person name="Liolios K."/>
            <person name="Pagani I."/>
            <person name="Ivanova N."/>
            <person name="Mavromatis K."/>
            <person name="Mikhailova N."/>
            <person name="Pati A."/>
            <person name="Chen A."/>
            <person name="Palaniappan K."/>
            <person name="Land M."/>
            <person name="Hauser L."/>
            <person name="Chang Y.J."/>
            <person name="Jeffries C.D."/>
            <person name="Brambilla E.M."/>
            <person name="Rohde M."/>
            <person name="Spring S."/>
            <person name="Sikorski J."/>
            <person name="Goker M."/>
            <person name="Woyke T."/>
            <person name="Bristow J."/>
            <person name="Eisen J.A."/>
            <person name="Markowitz V."/>
            <person name="Hugenholtz P."/>
            <person name="Kyrpides N.C."/>
            <person name="Klenk H.P."/>
            <person name="Detter J.C."/>
        </authorList>
    </citation>
    <scope>NUCLEOTIDE SEQUENCE [LARGE SCALE GENOMIC DNA]</scope>
    <source>
        <strain evidence="3">ATCC BAA-921 / DSM 16994 / JCM 11577 / YK-1</strain>
    </source>
</reference>
<dbReference type="STRING" id="709032.Sulku_1826"/>
<organism evidence="2 3">
    <name type="scientific">Sulfuricurvum kujiense (strain ATCC BAA-921 / DSM 16994 / JCM 11577 / YK-1)</name>
    <dbReference type="NCBI Taxonomy" id="709032"/>
    <lineage>
        <taxon>Bacteria</taxon>
        <taxon>Pseudomonadati</taxon>
        <taxon>Campylobacterota</taxon>
        <taxon>Epsilonproteobacteria</taxon>
        <taxon>Campylobacterales</taxon>
        <taxon>Sulfurimonadaceae</taxon>
        <taxon>Sulfuricurvum</taxon>
    </lineage>
</organism>
<dbReference type="InterPro" id="IPR007712">
    <property type="entry name" value="RelE/ParE_toxin"/>
</dbReference>
<dbReference type="OrthoDB" id="9797723at2"/>
<dbReference type="KEGG" id="sku:Sulku_1826"/>
<dbReference type="PANTHER" id="PTHR38813:SF1">
    <property type="entry name" value="TOXIN RELE1-RELATED"/>
    <property type="match status" value="1"/>
</dbReference>
<keyword evidence="1" id="KW-1277">Toxin-antitoxin system</keyword>
<dbReference type="InterPro" id="IPR035093">
    <property type="entry name" value="RelE/ParE_toxin_dom_sf"/>
</dbReference>
<dbReference type="eggNOG" id="COG2026">
    <property type="taxonomic scope" value="Bacteria"/>
</dbReference>
<sequence length="81" mass="9696">MRIEIRKSAIKDLQKINEPFKSKLHEKIISLKNFPDVSNIKKLTNFEPAYRMRVGDYRVLFDVVEDTIFIGRVLHRQESYE</sequence>
<protein>
    <submittedName>
        <fullName evidence="2">Plasmid stabilization system</fullName>
    </submittedName>
</protein>
<keyword evidence="3" id="KW-1185">Reference proteome</keyword>
<name>E4U1E9_SULKY</name>
<gene>
    <name evidence="2" type="ordered locus">Sulku_1826</name>
</gene>
<dbReference type="Gene3D" id="3.30.2310.20">
    <property type="entry name" value="RelE-like"/>
    <property type="match status" value="1"/>
</dbReference>
<proteinExistence type="predicted"/>
<dbReference type="Proteomes" id="UP000008721">
    <property type="component" value="Chromosome"/>
</dbReference>
<dbReference type="AlphaFoldDB" id="E4U1E9"/>
<dbReference type="Pfam" id="PF05016">
    <property type="entry name" value="ParE_toxin"/>
    <property type="match status" value="1"/>
</dbReference>
<dbReference type="RefSeq" id="WP_013460683.1">
    <property type="nucleotide sequence ID" value="NC_014762.1"/>
</dbReference>
<accession>E4U1E9</accession>
<dbReference type="SUPFAM" id="SSF143011">
    <property type="entry name" value="RelE-like"/>
    <property type="match status" value="1"/>
</dbReference>
<evidence type="ECO:0000256" key="1">
    <source>
        <dbReference type="ARBA" id="ARBA00022649"/>
    </source>
</evidence>
<dbReference type="EMBL" id="CP002355">
    <property type="protein sequence ID" value="ADR34486.1"/>
    <property type="molecule type" value="Genomic_DNA"/>
</dbReference>
<evidence type="ECO:0000313" key="2">
    <source>
        <dbReference type="EMBL" id="ADR34486.1"/>
    </source>
</evidence>
<dbReference type="HOGENOM" id="CLU_155761_6_4_7"/>